<dbReference type="Pfam" id="PF02522">
    <property type="entry name" value="Antibiotic_NAT"/>
    <property type="match status" value="1"/>
</dbReference>
<dbReference type="AlphaFoldDB" id="A0A0L0EVE2"/>
<organism evidence="6 7">
    <name type="scientific">Pseudoalteromonas rubra</name>
    <dbReference type="NCBI Taxonomy" id="43658"/>
    <lineage>
        <taxon>Bacteria</taxon>
        <taxon>Pseudomonadati</taxon>
        <taxon>Pseudomonadota</taxon>
        <taxon>Gammaproteobacteria</taxon>
        <taxon>Alteromonadales</taxon>
        <taxon>Pseudoalteromonadaceae</taxon>
        <taxon>Pseudoalteromonas</taxon>
    </lineage>
</organism>
<dbReference type="OrthoDB" id="7330654at2"/>
<comment type="catalytic activity">
    <reaction evidence="5">
        <text>a 2-deoxystreptamine antibiotic + acetyl-CoA = an N(3)-acetyl-2-deoxystreptamine antibiotic + CoA + H(+)</text>
        <dbReference type="Rhea" id="RHEA:12665"/>
        <dbReference type="ChEBI" id="CHEBI:15378"/>
        <dbReference type="ChEBI" id="CHEBI:57287"/>
        <dbReference type="ChEBI" id="CHEBI:57288"/>
        <dbReference type="ChEBI" id="CHEBI:57921"/>
        <dbReference type="ChEBI" id="CHEBI:77452"/>
        <dbReference type="EC" id="2.3.1.81"/>
    </reaction>
</comment>
<dbReference type="PATRIC" id="fig|43658.6.peg.1932"/>
<evidence type="ECO:0000313" key="7">
    <source>
        <dbReference type="Proteomes" id="UP000036850"/>
    </source>
</evidence>
<keyword evidence="4 5" id="KW-0012">Acyltransferase</keyword>
<accession>A0A0L0EVE2</accession>
<protein>
    <recommendedName>
        <fullName evidence="2 5">Aminoglycoside N(3)-acetyltransferase</fullName>
        <ecNumber evidence="5">2.3.1.-</ecNumber>
    </recommendedName>
</protein>
<dbReference type="GO" id="GO:0046353">
    <property type="term" value="F:aminoglycoside 3-N-acetyltransferase activity"/>
    <property type="evidence" value="ECO:0007669"/>
    <property type="project" value="UniProtKB-EC"/>
</dbReference>
<evidence type="ECO:0000256" key="5">
    <source>
        <dbReference type="RuleBase" id="RU365031"/>
    </source>
</evidence>
<evidence type="ECO:0000313" key="6">
    <source>
        <dbReference type="EMBL" id="KNC68350.1"/>
    </source>
</evidence>
<dbReference type="InterPro" id="IPR003679">
    <property type="entry name" value="Amioglycoside_AcTrfase"/>
</dbReference>
<comment type="caution">
    <text evidence="6">The sequence shown here is derived from an EMBL/GenBank/DDBJ whole genome shotgun (WGS) entry which is preliminary data.</text>
</comment>
<comment type="similarity">
    <text evidence="1 5">Belongs to the antibiotic N-acetyltransferase family.</text>
</comment>
<reference evidence="7" key="1">
    <citation type="submission" date="2015-07" db="EMBL/GenBank/DDBJ databases">
        <title>Draft genome sequence of a Pseudoalteromonas rubra strain, OCN096, isolated from Kaneohe Bay, Oahu, Hawaii.</title>
        <authorList>
            <person name="Beurmann S."/>
            <person name="Ushijima B."/>
            <person name="Belcaid M."/>
            <person name="Callahan S.M."/>
            <person name="Aeby G.S."/>
        </authorList>
    </citation>
    <scope>NUCLEOTIDE SEQUENCE [LARGE SCALE GENOMIC DNA]</scope>
    <source>
        <strain evidence="7">OCN096</strain>
    </source>
</reference>
<dbReference type="Proteomes" id="UP000036850">
    <property type="component" value="Unassembled WGS sequence"/>
</dbReference>
<keyword evidence="5" id="KW-0046">Antibiotic resistance</keyword>
<dbReference type="GO" id="GO:0046677">
    <property type="term" value="P:response to antibiotic"/>
    <property type="evidence" value="ECO:0007669"/>
    <property type="project" value="UniProtKB-KW"/>
</dbReference>
<dbReference type="EMBL" id="LFZX01000026">
    <property type="protein sequence ID" value="KNC68350.1"/>
    <property type="molecule type" value="Genomic_DNA"/>
</dbReference>
<dbReference type="PANTHER" id="PTHR11104:SF0">
    <property type="entry name" value="SPBETA PROPHAGE-DERIVED AMINOGLYCOSIDE N(3')-ACETYLTRANSFERASE-LIKE PROTEIN YOKD"/>
    <property type="match status" value="1"/>
</dbReference>
<dbReference type="SUPFAM" id="SSF110710">
    <property type="entry name" value="TTHA0583/YokD-like"/>
    <property type="match status" value="1"/>
</dbReference>
<gene>
    <name evidence="6" type="ORF">AC626_05405</name>
</gene>
<evidence type="ECO:0000256" key="3">
    <source>
        <dbReference type="ARBA" id="ARBA00022679"/>
    </source>
</evidence>
<dbReference type="PANTHER" id="PTHR11104">
    <property type="entry name" value="AMINOGLYCOSIDE N3-ACETYLTRANSFERASE"/>
    <property type="match status" value="1"/>
</dbReference>
<dbReference type="InterPro" id="IPR028345">
    <property type="entry name" value="Antibiotic_NAT-like"/>
</dbReference>
<evidence type="ECO:0000256" key="2">
    <source>
        <dbReference type="ARBA" id="ARBA00012882"/>
    </source>
</evidence>
<proteinExistence type="inferred from homology"/>
<keyword evidence="3 5" id="KW-0808">Transferase</keyword>
<evidence type="ECO:0000256" key="4">
    <source>
        <dbReference type="ARBA" id="ARBA00023315"/>
    </source>
</evidence>
<name>A0A0L0EVE2_9GAMM</name>
<sequence>MTFEQWLITTLLQPMGVKSSSTLMVHSAFSGLSKQGVQAASLCESLLNYIHQGNVIMPTMTWRTVTKTQNCFDVKATPSHTGILSELFRTQFATHRSLHPTHSVAIAGPDAEHLTQGHHLNPGPCSDSSPYGLIENSTLKDDAYILLIGVALESCTYIHYFEEHFNFDAFLQSKTEHYRLIQTNEEVVEYNLHRHTRSVRDFHQFGNALHNMNALTVALYGDTPITLLKVHALSEVVRAEFERSPLATLPCHSYMQNTL</sequence>
<evidence type="ECO:0000256" key="1">
    <source>
        <dbReference type="ARBA" id="ARBA00006383"/>
    </source>
</evidence>
<dbReference type="EC" id="2.3.1.-" evidence="5"/>